<evidence type="ECO:0000256" key="1">
    <source>
        <dbReference type="SAM" id="MobiDB-lite"/>
    </source>
</evidence>
<sequence length="506" mass="58494">MHRSSAESRQDDVHADRMGFGCPMNDLTPELGRRRRAAWRAYKSIEDVVKNTRLRAHLFNTTVLPVLTYASKIWAFRKQEENAVSVIERAIERVMLGVSRFTQVRDGIRSSLLRQRSKIRDAAAFAKESKIRWAGHVMRFNDNRWTRAVRRTTGRPPTRWSDFFTKSFKEKYDALRVPRERRNHWATLARDRDKWKNYWRPLDQFEDQRESRWPSDGKNIKGGDKIWRHFLEAFNCMPVAAIIAGKIFCAHGGISPFIQKLEDIDKIKRPSVVPAYGIGCDLLWSDPSPQRDGWVLSHRGISFLFGPKAAEEFCKKHNIEIILRGHQINNEMYKSGYRFYFSGRLVTLFSAPNYMNYKNNSCVITVNSKLRLKFTVFRCRYYQIGKKKKGHKEKKKKNGTVAVEDESSEDLRPQCSSPQTSSMDLSESMGRKQGSGAVQTPEKTWNRTQNSSSKKVSDSPAAPKTTSHKEEFFLWAKKRDTKGTPLKSPEASQKADNEVTPIVTQE</sequence>
<dbReference type="InterPro" id="IPR004843">
    <property type="entry name" value="Calcineurin-like_PHP"/>
</dbReference>
<dbReference type="InterPro" id="IPR050341">
    <property type="entry name" value="PP1_catalytic_subunit"/>
</dbReference>
<proteinExistence type="predicted"/>
<dbReference type="SMART" id="SM00156">
    <property type="entry name" value="PP2Ac"/>
    <property type="match status" value="1"/>
</dbReference>
<accession>A0ABR1DJA5</accession>
<feature type="compositionally biased region" description="Basic residues" evidence="1">
    <location>
        <begin position="388"/>
        <end position="398"/>
    </location>
</feature>
<gene>
    <name evidence="3" type="primary">Necator_chrIV.g15780</name>
    <name evidence="3" type="ORF">RB195_002485</name>
</gene>
<evidence type="ECO:0000259" key="2">
    <source>
        <dbReference type="SMART" id="SM00156"/>
    </source>
</evidence>
<comment type="caution">
    <text evidence="3">The sequence shown here is derived from an EMBL/GenBank/DDBJ whole genome shotgun (WGS) entry which is preliminary data.</text>
</comment>
<evidence type="ECO:0000313" key="3">
    <source>
        <dbReference type="EMBL" id="KAK6750538.1"/>
    </source>
</evidence>
<reference evidence="3 4" key="1">
    <citation type="submission" date="2023-08" db="EMBL/GenBank/DDBJ databases">
        <title>A Necator americanus chromosomal reference genome.</title>
        <authorList>
            <person name="Ilik V."/>
            <person name="Petrzelkova K.J."/>
            <person name="Pardy F."/>
            <person name="Fuh T."/>
            <person name="Niatou-Singa F.S."/>
            <person name="Gouil Q."/>
            <person name="Baker L."/>
            <person name="Ritchie M.E."/>
            <person name="Jex A.R."/>
            <person name="Gazzola D."/>
            <person name="Li H."/>
            <person name="Toshio Fujiwara R."/>
            <person name="Zhan B."/>
            <person name="Aroian R.V."/>
            <person name="Pafco B."/>
            <person name="Schwarz E.M."/>
        </authorList>
    </citation>
    <scope>NUCLEOTIDE SEQUENCE [LARGE SCALE GENOMIC DNA]</scope>
    <source>
        <strain evidence="3 4">Aroian</strain>
        <tissue evidence="3">Whole animal</tissue>
    </source>
</reference>
<dbReference type="SUPFAM" id="SSF56300">
    <property type="entry name" value="Metallo-dependent phosphatases"/>
    <property type="match status" value="1"/>
</dbReference>
<dbReference type="InterPro" id="IPR029052">
    <property type="entry name" value="Metallo-depent_PP-like"/>
</dbReference>
<feature type="compositionally biased region" description="Basic and acidic residues" evidence="1">
    <location>
        <begin position="467"/>
        <end position="482"/>
    </location>
</feature>
<dbReference type="PANTHER" id="PTHR11668">
    <property type="entry name" value="SERINE/THREONINE PROTEIN PHOSPHATASE"/>
    <property type="match status" value="1"/>
</dbReference>
<keyword evidence="4" id="KW-1185">Reference proteome</keyword>
<dbReference type="InterPro" id="IPR006186">
    <property type="entry name" value="Ser/Thr-sp_prot-phosphatase"/>
</dbReference>
<dbReference type="EMBL" id="JAVFWL010000004">
    <property type="protein sequence ID" value="KAK6750538.1"/>
    <property type="molecule type" value="Genomic_DNA"/>
</dbReference>
<name>A0ABR1DJA5_NECAM</name>
<feature type="compositionally biased region" description="Polar residues" evidence="1">
    <location>
        <begin position="436"/>
        <end position="454"/>
    </location>
</feature>
<feature type="domain" description="Serine/threonine specific protein phosphatases" evidence="2">
    <location>
        <begin position="78"/>
        <end position="381"/>
    </location>
</feature>
<dbReference type="PANTHER" id="PTHR11668:SF516">
    <property type="entry name" value="SERINE_THREONINE SPECIFIC PROTEIN PHOSPHATASES DOMAIN-CONTAINING PROTEIN"/>
    <property type="match status" value="1"/>
</dbReference>
<dbReference type="Proteomes" id="UP001303046">
    <property type="component" value="Unassembled WGS sequence"/>
</dbReference>
<dbReference type="Gene3D" id="3.60.21.10">
    <property type="match status" value="1"/>
</dbReference>
<feature type="region of interest" description="Disordered" evidence="1">
    <location>
        <begin position="388"/>
        <end position="506"/>
    </location>
</feature>
<protein>
    <recommendedName>
        <fullName evidence="2">Serine/threonine specific protein phosphatases domain-containing protein</fullName>
    </recommendedName>
</protein>
<evidence type="ECO:0000313" key="4">
    <source>
        <dbReference type="Proteomes" id="UP001303046"/>
    </source>
</evidence>
<organism evidence="3 4">
    <name type="scientific">Necator americanus</name>
    <name type="common">Human hookworm</name>
    <dbReference type="NCBI Taxonomy" id="51031"/>
    <lineage>
        <taxon>Eukaryota</taxon>
        <taxon>Metazoa</taxon>
        <taxon>Ecdysozoa</taxon>
        <taxon>Nematoda</taxon>
        <taxon>Chromadorea</taxon>
        <taxon>Rhabditida</taxon>
        <taxon>Rhabditina</taxon>
        <taxon>Rhabditomorpha</taxon>
        <taxon>Strongyloidea</taxon>
        <taxon>Ancylostomatidae</taxon>
        <taxon>Bunostominae</taxon>
        <taxon>Necator</taxon>
    </lineage>
</organism>
<dbReference type="PRINTS" id="PR00114">
    <property type="entry name" value="STPHPHTASE"/>
</dbReference>
<dbReference type="Pfam" id="PF00149">
    <property type="entry name" value="Metallophos"/>
    <property type="match status" value="1"/>
</dbReference>
<feature type="compositionally biased region" description="Polar residues" evidence="1">
    <location>
        <begin position="414"/>
        <end position="425"/>
    </location>
</feature>